<keyword evidence="3" id="KW-1185">Reference proteome</keyword>
<feature type="region of interest" description="Disordered" evidence="1">
    <location>
        <begin position="1"/>
        <end position="71"/>
    </location>
</feature>
<proteinExistence type="predicted"/>
<feature type="compositionally biased region" description="Basic and acidic residues" evidence="1">
    <location>
        <begin position="55"/>
        <end position="70"/>
    </location>
</feature>
<feature type="compositionally biased region" description="Polar residues" evidence="1">
    <location>
        <begin position="171"/>
        <end position="182"/>
    </location>
</feature>
<dbReference type="EMBL" id="JASCZI010031558">
    <property type="protein sequence ID" value="MED6127014.1"/>
    <property type="molecule type" value="Genomic_DNA"/>
</dbReference>
<evidence type="ECO:0000313" key="3">
    <source>
        <dbReference type="Proteomes" id="UP001341840"/>
    </source>
</evidence>
<gene>
    <name evidence="2" type="ORF">PIB30_084029</name>
</gene>
<organism evidence="2 3">
    <name type="scientific">Stylosanthes scabra</name>
    <dbReference type="NCBI Taxonomy" id="79078"/>
    <lineage>
        <taxon>Eukaryota</taxon>
        <taxon>Viridiplantae</taxon>
        <taxon>Streptophyta</taxon>
        <taxon>Embryophyta</taxon>
        <taxon>Tracheophyta</taxon>
        <taxon>Spermatophyta</taxon>
        <taxon>Magnoliopsida</taxon>
        <taxon>eudicotyledons</taxon>
        <taxon>Gunneridae</taxon>
        <taxon>Pentapetalae</taxon>
        <taxon>rosids</taxon>
        <taxon>fabids</taxon>
        <taxon>Fabales</taxon>
        <taxon>Fabaceae</taxon>
        <taxon>Papilionoideae</taxon>
        <taxon>50 kb inversion clade</taxon>
        <taxon>dalbergioids sensu lato</taxon>
        <taxon>Dalbergieae</taxon>
        <taxon>Pterocarpus clade</taxon>
        <taxon>Stylosanthes</taxon>
    </lineage>
</organism>
<sequence length="182" mass="19012">MGPKKPGRARPNDPTPTLIKEKHSKQQLPSKQHGSTLGSWLVRKRQRPASLPSSPEDKHGGAGGKGKEATNHVCTGAKVFDSVSLARKGEILPPSTPVARVLAQSTTELSLSSEKKEGMVGLQTNAVTSVGSNRNRGVSSTNPSSSTATINGQGVLTMHPPLPGSCVYDNGVSSNGLEQTKN</sequence>
<accession>A0ABU6RSU8</accession>
<feature type="region of interest" description="Disordered" evidence="1">
    <location>
        <begin position="126"/>
        <end position="182"/>
    </location>
</feature>
<name>A0ABU6RSU8_9FABA</name>
<feature type="compositionally biased region" description="Polar residues" evidence="1">
    <location>
        <begin position="126"/>
        <end position="154"/>
    </location>
</feature>
<evidence type="ECO:0000313" key="2">
    <source>
        <dbReference type="EMBL" id="MED6127014.1"/>
    </source>
</evidence>
<protein>
    <submittedName>
        <fullName evidence="2">Uncharacterized protein</fullName>
    </submittedName>
</protein>
<reference evidence="2 3" key="1">
    <citation type="journal article" date="2023" name="Plants (Basel)">
        <title>Bridging the Gap: Combining Genomics and Transcriptomics Approaches to Understand Stylosanthes scabra, an Orphan Legume from the Brazilian Caatinga.</title>
        <authorList>
            <person name="Ferreira-Neto J.R.C."/>
            <person name="da Silva M.D."/>
            <person name="Binneck E."/>
            <person name="de Melo N.F."/>
            <person name="da Silva R.H."/>
            <person name="de Melo A.L.T.M."/>
            <person name="Pandolfi V."/>
            <person name="Bustamante F.O."/>
            <person name="Brasileiro-Vidal A.C."/>
            <person name="Benko-Iseppon A.M."/>
        </authorList>
    </citation>
    <scope>NUCLEOTIDE SEQUENCE [LARGE SCALE GENOMIC DNA]</scope>
    <source>
        <tissue evidence="2">Leaves</tissue>
    </source>
</reference>
<dbReference type="Proteomes" id="UP001341840">
    <property type="component" value="Unassembled WGS sequence"/>
</dbReference>
<comment type="caution">
    <text evidence="2">The sequence shown here is derived from an EMBL/GenBank/DDBJ whole genome shotgun (WGS) entry which is preliminary data.</text>
</comment>
<evidence type="ECO:0000256" key="1">
    <source>
        <dbReference type="SAM" id="MobiDB-lite"/>
    </source>
</evidence>
<feature type="compositionally biased region" description="Polar residues" evidence="1">
    <location>
        <begin position="26"/>
        <end position="38"/>
    </location>
</feature>